<proteinExistence type="predicted"/>
<organism evidence="1 2">
    <name type="scientific">Colletotrichum zoysiae</name>
    <dbReference type="NCBI Taxonomy" id="1216348"/>
    <lineage>
        <taxon>Eukaryota</taxon>
        <taxon>Fungi</taxon>
        <taxon>Dikarya</taxon>
        <taxon>Ascomycota</taxon>
        <taxon>Pezizomycotina</taxon>
        <taxon>Sordariomycetes</taxon>
        <taxon>Hypocreomycetidae</taxon>
        <taxon>Glomerellales</taxon>
        <taxon>Glomerellaceae</taxon>
        <taxon>Colletotrichum</taxon>
        <taxon>Colletotrichum graminicola species complex</taxon>
    </lineage>
</organism>
<sequence>MAGQIKGWLLVTIVGVGGEMYFIGGSQPGWLVSLTAYANALAAKTLWIPPAWTGRINLGSNKDDEDTDVLVRYRGKTGSNGISQPDLIRRLKSGIQPNAANLRSRMAIRRAYSFASRKVKRQRGC</sequence>
<dbReference type="AlphaFoldDB" id="A0AAD9H6E1"/>
<evidence type="ECO:0000313" key="2">
    <source>
        <dbReference type="Proteomes" id="UP001232148"/>
    </source>
</evidence>
<dbReference type="EMBL" id="MU843015">
    <property type="protein sequence ID" value="KAK2023043.1"/>
    <property type="molecule type" value="Genomic_DNA"/>
</dbReference>
<reference evidence="1" key="1">
    <citation type="submission" date="2021-06" db="EMBL/GenBank/DDBJ databases">
        <title>Comparative genomics, transcriptomics and evolutionary studies reveal genomic signatures of adaptation to plant cell wall in hemibiotrophic fungi.</title>
        <authorList>
            <consortium name="DOE Joint Genome Institute"/>
            <person name="Baroncelli R."/>
            <person name="Diaz J.F."/>
            <person name="Benocci T."/>
            <person name="Peng M."/>
            <person name="Battaglia E."/>
            <person name="Haridas S."/>
            <person name="Andreopoulos W."/>
            <person name="Labutti K."/>
            <person name="Pangilinan J."/>
            <person name="Floch G.L."/>
            <person name="Makela M.R."/>
            <person name="Henrissat B."/>
            <person name="Grigoriev I.V."/>
            <person name="Crouch J.A."/>
            <person name="De Vries R.P."/>
            <person name="Sukno S.A."/>
            <person name="Thon M.R."/>
        </authorList>
    </citation>
    <scope>NUCLEOTIDE SEQUENCE</scope>
    <source>
        <strain evidence="1">MAFF235873</strain>
    </source>
</reference>
<keyword evidence="2" id="KW-1185">Reference proteome</keyword>
<dbReference type="Proteomes" id="UP001232148">
    <property type="component" value="Unassembled WGS sequence"/>
</dbReference>
<gene>
    <name evidence="1" type="ORF">LX32DRAFT_657254</name>
</gene>
<name>A0AAD9H6E1_9PEZI</name>
<protein>
    <submittedName>
        <fullName evidence="1">Uncharacterized protein</fullName>
    </submittedName>
</protein>
<comment type="caution">
    <text evidence="1">The sequence shown here is derived from an EMBL/GenBank/DDBJ whole genome shotgun (WGS) entry which is preliminary data.</text>
</comment>
<accession>A0AAD9H6E1</accession>
<evidence type="ECO:0000313" key="1">
    <source>
        <dbReference type="EMBL" id="KAK2023043.1"/>
    </source>
</evidence>